<dbReference type="InterPro" id="IPR025048">
    <property type="entry name" value="DUF3987"/>
</dbReference>
<comment type="caution">
    <text evidence="1">The sequence shown here is derived from an EMBL/GenBank/DDBJ whole genome shotgun (WGS) entry which is preliminary data.</text>
</comment>
<name>A0A840AHS5_9PROT</name>
<protein>
    <recommendedName>
        <fullName evidence="3">DUF3987 domain-containing protein</fullName>
    </recommendedName>
</protein>
<dbReference type="RefSeq" id="WP_184386339.1">
    <property type="nucleotide sequence ID" value="NZ_JACIDJ010000008.1"/>
</dbReference>
<evidence type="ECO:0008006" key="3">
    <source>
        <dbReference type="Google" id="ProtNLM"/>
    </source>
</evidence>
<accession>A0A840AHS5</accession>
<evidence type="ECO:0000313" key="2">
    <source>
        <dbReference type="Proteomes" id="UP000553193"/>
    </source>
</evidence>
<dbReference type="Proteomes" id="UP000553193">
    <property type="component" value="Unassembled WGS sequence"/>
</dbReference>
<proteinExistence type="predicted"/>
<evidence type="ECO:0000313" key="1">
    <source>
        <dbReference type="EMBL" id="MBB3900106.1"/>
    </source>
</evidence>
<dbReference type="Pfam" id="PF13148">
    <property type="entry name" value="DUF3987"/>
    <property type="match status" value="1"/>
</dbReference>
<sequence>MNAPPPFAPDRRAIGQFVDAMFRYAEPDTFVSLRAFRDDANEVFAKKAHRIGESLDTLTDEAEQGALKAANAPFPVVFAPPVATFTNPDKADEASLANGLALSVECDATPTAARHRLESLLGPATVVVASGGEWPEPGTGVLQPKLHLHWRLTEPTREAEDHARLKLARTLAQRLVGADASNTPMVHPIRWPGSWHRKRTPRLARIVVLHDAREIDLQDALERLQDAAKAAGLHEPKGAEGASTGTGEARETAELVRAVLAAEDYHAPLAALAMRLLKSGTQDGQAVVLLRGIMLAVPIAQRDLKDGTPEPGRWQSRYDDIPRAVATARAKLGERPAEAAAPGGEWPDPVDFLGDTELTGAPVLRPDHLPDALAPFVFDTAARMGVDPAAVALCAVVAAASVIPDEWRIQPRVHDDTWTESPRLWGAVVGDPSIMKTPVLKAATAPIDRLDAEARDRHAEAMRKWREEMAALKADKAPPGIGPQQPKLDRHLIEGTTVEALTEVLRRDDEAKQRAPSGKVLCRQDEMSGWLASMDQYKSGGKGGADRAHYLTLFNGGRYVVDRIGRGTFAIPNWSACVLGGIQPEPIQRVAKEAADDGLLQRFLYCLPSGQGDGEDRRPDAAALARYAALFPALAVLRPKTGFAELAPEVRHKPVVFHSDAHRHREGINALVKAHGALPDASPRLKAALAKWPGTFARLALTFHLIAIGDAHARGERPPVATVLTEDTARRAAAYMREVLLPHLLRADALLFLTRQTGHARWIAGHILASDDARETGRVTLRDITRAYGALRAPEHRRELLEVLDTLAVMGWVSPEPVENAARHPTGWQVNPKLHAVFAVAAAAEKARRQRAAEEMREAIRRYRAEQPR</sequence>
<reference evidence="1 2" key="1">
    <citation type="submission" date="2020-08" db="EMBL/GenBank/DDBJ databases">
        <title>Genomic Encyclopedia of Type Strains, Phase IV (KMG-IV): sequencing the most valuable type-strain genomes for metagenomic binning, comparative biology and taxonomic classification.</title>
        <authorList>
            <person name="Goeker M."/>
        </authorList>
    </citation>
    <scope>NUCLEOTIDE SEQUENCE [LARGE SCALE GENOMIC DNA]</scope>
    <source>
        <strain evidence="1 2">DSM 19979</strain>
    </source>
</reference>
<dbReference type="EMBL" id="JACIDJ010000008">
    <property type="protein sequence ID" value="MBB3900106.1"/>
    <property type="molecule type" value="Genomic_DNA"/>
</dbReference>
<keyword evidence="2" id="KW-1185">Reference proteome</keyword>
<organism evidence="1 2">
    <name type="scientific">Roseococcus suduntuyensis</name>
    <dbReference type="NCBI Taxonomy" id="455361"/>
    <lineage>
        <taxon>Bacteria</taxon>
        <taxon>Pseudomonadati</taxon>
        <taxon>Pseudomonadota</taxon>
        <taxon>Alphaproteobacteria</taxon>
        <taxon>Acetobacterales</taxon>
        <taxon>Roseomonadaceae</taxon>
        <taxon>Roseococcus</taxon>
    </lineage>
</organism>
<gene>
    <name evidence="1" type="ORF">GGQ83_003576</name>
</gene>
<dbReference type="AlphaFoldDB" id="A0A840AHS5"/>